<dbReference type="Pfam" id="PF03331">
    <property type="entry name" value="LpxC"/>
    <property type="match status" value="1"/>
</dbReference>
<evidence type="ECO:0000256" key="2">
    <source>
        <dbReference type="ARBA" id="ARBA00002923"/>
    </source>
</evidence>
<evidence type="ECO:0000256" key="4">
    <source>
        <dbReference type="ARBA" id="ARBA00012745"/>
    </source>
</evidence>
<dbReference type="InterPro" id="IPR015870">
    <property type="entry name" value="UDP-acyl_N-AcGlcN_deAcase_N"/>
</dbReference>
<dbReference type="OrthoDB" id="9802746at2"/>
<sequence length="309" mass="32681">MQTTIRSAISFDGIGLHSGRPARLTIRPAVAHRGIWFKRTDVDLGDTMIPARWDAVVRSPLCTLIQNRAGVSVSTVEHVMAALAGCGVHNALVEIDGPEAPILDGSSVPFVRGILDAGLRVQGAPVRAIEILKPVTVETNGGWARLSPSKTGQGLDMVFRIDFADRAIGVQEKRLNLANGTFVRELSDCRTFCRASDVDAMQKAGKALGGTYENAVVVDGDKVLSPGGFRHADEAVRHKMLDALGDLALAGAPILGLYEGHKAGHAMTNALLHALFEDADAWRIVECDTATAATLPGAGVVQDEIPAVA</sequence>
<dbReference type="RefSeq" id="WP_005856868.1">
    <property type="nucleotide sequence ID" value="NZ_AAYA01000003.1"/>
</dbReference>
<dbReference type="InterPro" id="IPR020568">
    <property type="entry name" value="Ribosomal_Su5_D2-typ_SF"/>
</dbReference>
<feature type="binding site" evidence="12">
    <location>
        <position position="238"/>
    </location>
    <ligand>
        <name>Zn(2+)</name>
        <dbReference type="ChEBI" id="CHEBI:29105"/>
    </ligand>
</feature>
<dbReference type="NCBIfam" id="TIGR00325">
    <property type="entry name" value="lpxC"/>
    <property type="match status" value="1"/>
</dbReference>
<evidence type="ECO:0000256" key="12">
    <source>
        <dbReference type="HAMAP-Rule" id="MF_00388"/>
    </source>
</evidence>
<keyword evidence="9 12" id="KW-0862">Zinc</keyword>
<keyword evidence="10 12" id="KW-0443">Lipid metabolism</keyword>
<dbReference type="PANTHER" id="PTHR33694:SF1">
    <property type="entry name" value="UDP-3-O-ACYL-N-ACETYLGLUCOSAMINE DEACETYLASE 1, MITOCHONDRIAL-RELATED"/>
    <property type="match status" value="1"/>
</dbReference>
<evidence type="ECO:0000256" key="1">
    <source>
        <dbReference type="ARBA" id="ARBA00001947"/>
    </source>
</evidence>
<evidence type="ECO:0000256" key="6">
    <source>
        <dbReference type="ARBA" id="ARBA00022556"/>
    </source>
</evidence>
<dbReference type="EC" id="3.5.1.108" evidence="4 12"/>
<dbReference type="InterPro" id="IPR011334">
    <property type="entry name" value="UDP-acyl_GlcNac_deAcase_C"/>
</dbReference>
<proteinExistence type="inferred from homology"/>
<keyword evidence="8 12" id="KW-0378">Hydrolase</keyword>
<dbReference type="Gene3D" id="3.30.230.20">
    <property type="entry name" value="lpxc deacetylase, domain 1"/>
    <property type="match status" value="1"/>
</dbReference>
<feature type="active site" description="Proton donor" evidence="12">
    <location>
        <position position="265"/>
    </location>
</feature>
<keyword evidence="6 12" id="KW-0441">Lipid A biosynthesis</keyword>
<keyword evidence="7 12" id="KW-0479">Metal-binding</keyword>
<organism evidence="13 14">
    <name type="scientific">Sagittula stellata (strain ATCC 700073 / DSM 11524 / E-37)</name>
    <dbReference type="NCBI Taxonomy" id="388399"/>
    <lineage>
        <taxon>Bacteria</taxon>
        <taxon>Pseudomonadati</taxon>
        <taxon>Pseudomonadota</taxon>
        <taxon>Alphaproteobacteria</taxon>
        <taxon>Rhodobacterales</taxon>
        <taxon>Roseobacteraceae</taxon>
        <taxon>Sagittula</taxon>
    </lineage>
</organism>
<accession>A3K0I8</accession>
<comment type="pathway">
    <text evidence="3 12">Glycolipid biosynthesis; lipid IV(A) biosynthesis; lipid IV(A) from (3R)-3-hydroxytetradecanoyl-[acyl-carrier-protein] and UDP-N-acetyl-alpha-D-glucosamine: step 2/6.</text>
</comment>
<dbReference type="InterPro" id="IPR004463">
    <property type="entry name" value="UDP-acyl_GlcNac_deAcase"/>
</dbReference>
<reference evidence="13 14" key="1">
    <citation type="submission" date="2006-06" db="EMBL/GenBank/DDBJ databases">
        <authorList>
            <person name="Moran M.A."/>
            <person name="Ferriera S."/>
            <person name="Johnson J."/>
            <person name="Kravitz S."/>
            <person name="Beeson K."/>
            <person name="Sutton G."/>
            <person name="Rogers Y.-H."/>
            <person name="Friedman R."/>
            <person name="Frazier M."/>
            <person name="Venter J.C."/>
        </authorList>
    </citation>
    <scope>NUCLEOTIDE SEQUENCE [LARGE SCALE GENOMIC DNA]</scope>
    <source>
        <strain evidence="13 14">E-37</strain>
    </source>
</reference>
<comment type="caution">
    <text evidence="13">The sequence shown here is derived from an EMBL/GenBank/DDBJ whole genome shotgun (WGS) entry which is preliminary data.</text>
</comment>
<dbReference type="SUPFAM" id="SSF54211">
    <property type="entry name" value="Ribosomal protein S5 domain 2-like"/>
    <property type="match status" value="2"/>
</dbReference>
<evidence type="ECO:0000313" key="14">
    <source>
        <dbReference type="Proteomes" id="UP000005713"/>
    </source>
</evidence>
<keyword evidence="14" id="KW-1185">Reference proteome</keyword>
<gene>
    <name evidence="12" type="primary">lpxC</name>
    <name evidence="13" type="ORF">SSE37_23714</name>
</gene>
<evidence type="ECO:0000256" key="10">
    <source>
        <dbReference type="ARBA" id="ARBA00023098"/>
    </source>
</evidence>
<comment type="similarity">
    <text evidence="12">Belongs to the LpxC family.</text>
</comment>
<dbReference type="eggNOG" id="COG0774">
    <property type="taxonomic scope" value="Bacteria"/>
</dbReference>
<dbReference type="Proteomes" id="UP000005713">
    <property type="component" value="Unassembled WGS sequence"/>
</dbReference>
<dbReference type="EMBL" id="AAYA01000003">
    <property type="protein sequence ID" value="EBA09303.1"/>
    <property type="molecule type" value="Genomic_DNA"/>
</dbReference>
<dbReference type="HAMAP" id="MF_00388">
    <property type="entry name" value="LpxC"/>
    <property type="match status" value="1"/>
</dbReference>
<dbReference type="GO" id="GO:0009245">
    <property type="term" value="P:lipid A biosynthetic process"/>
    <property type="evidence" value="ECO:0007669"/>
    <property type="project" value="UniProtKB-UniRule"/>
</dbReference>
<dbReference type="PANTHER" id="PTHR33694">
    <property type="entry name" value="UDP-3-O-ACYL-N-ACETYLGLUCOSAMINE DEACETYLASE 1, MITOCHONDRIAL-RELATED"/>
    <property type="match status" value="1"/>
</dbReference>
<evidence type="ECO:0000313" key="13">
    <source>
        <dbReference type="EMBL" id="EBA09303.1"/>
    </source>
</evidence>
<dbReference type="GO" id="GO:0016020">
    <property type="term" value="C:membrane"/>
    <property type="evidence" value="ECO:0007669"/>
    <property type="project" value="GOC"/>
</dbReference>
<dbReference type="UniPathway" id="UPA00359">
    <property type="reaction ID" value="UER00478"/>
</dbReference>
<feature type="binding site" evidence="12">
    <location>
        <position position="78"/>
    </location>
    <ligand>
        <name>Zn(2+)</name>
        <dbReference type="ChEBI" id="CHEBI:29105"/>
    </ligand>
</feature>
<evidence type="ECO:0000256" key="9">
    <source>
        <dbReference type="ARBA" id="ARBA00022833"/>
    </source>
</evidence>
<dbReference type="GO" id="GO:0046872">
    <property type="term" value="F:metal ion binding"/>
    <property type="evidence" value="ECO:0007669"/>
    <property type="project" value="UniProtKB-KW"/>
</dbReference>
<dbReference type="Gene3D" id="3.30.1700.10">
    <property type="entry name" value="lpxc deacetylase, domain 2"/>
    <property type="match status" value="1"/>
</dbReference>
<dbReference type="AlphaFoldDB" id="A3K0I8"/>
<evidence type="ECO:0000256" key="5">
    <source>
        <dbReference type="ARBA" id="ARBA00022516"/>
    </source>
</evidence>
<keyword evidence="5 12" id="KW-0444">Lipid biosynthesis</keyword>
<comment type="catalytic activity">
    <reaction evidence="11 12">
        <text>a UDP-3-O-[(3R)-3-hydroxyacyl]-N-acetyl-alpha-D-glucosamine + H2O = a UDP-3-O-[(3R)-3-hydroxyacyl]-alpha-D-glucosamine + acetate</text>
        <dbReference type="Rhea" id="RHEA:67816"/>
        <dbReference type="ChEBI" id="CHEBI:15377"/>
        <dbReference type="ChEBI" id="CHEBI:30089"/>
        <dbReference type="ChEBI" id="CHEBI:137740"/>
        <dbReference type="ChEBI" id="CHEBI:173225"/>
        <dbReference type="EC" id="3.5.1.108"/>
    </reaction>
</comment>
<feature type="binding site" evidence="12">
    <location>
        <position position="242"/>
    </location>
    <ligand>
        <name>Zn(2+)</name>
        <dbReference type="ChEBI" id="CHEBI:29105"/>
    </ligand>
</feature>
<comment type="function">
    <text evidence="2 12">Catalyzes the hydrolysis of UDP-3-O-myristoyl-N-acetylglucosamine to form UDP-3-O-myristoylglucosamine and acetate, the committed step in lipid A biosynthesis.</text>
</comment>
<evidence type="ECO:0000256" key="7">
    <source>
        <dbReference type="ARBA" id="ARBA00022723"/>
    </source>
</evidence>
<name>A3K0I8_SAGS3</name>
<protein>
    <recommendedName>
        <fullName evidence="4 12">UDP-3-O-acyl-N-acetylglucosamine deacetylase</fullName>
        <shortName evidence="12">UDP-3-O-acyl-GlcNAc deacetylase</shortName>
        <ecNumber evidence="4 12">3.5.1.108</ecNumber>
    </recommendedName>
    <alternativeName>
        <fullName evidence="12">UDP-3-O-[R-3-hydroxymyristoyl]-N-acetylglucosamine deacetylase</fullName>
    </alternativeName>
</protein>
<evidence type="ECO:0000256" key="8">
    <source>
        <dbReference type="ARBA" id="ARBA00022801"/>
    </source>
</evidence>
<evidence type="ECO:0000256" key="11">
    <source>
        <dbReference type="ARBA" id="ARBA00024535"/>
    </source>
</evidence>
<dbReference type="GO" id="GO:0103117">
    <property type="term" value="F:UDP-3-O-acyl-N-acetylglucosamine deacetylase activity"/>
    <property type="evidence" value="ECO:0007669"/>
    <property type="project" value="UniProtKB-UniRule"/>
</dbReference>
<evidence type="ECO:0000256" key="3">
    <source>
        <dbReference type="ARBA" id="ARBA00005002"/>
    </source>
</evidence>
<comment type="cofactor">
    <cofactor evidence="1 12">
        <name>Zn(2+)</name>
        <dbReference type="ChEBI" id="CHEBI:29105"/>
    </cofactor>
</comment>